<dbReference type="EMBL" id="FNQY01000035">
    <property type="protein sequence ID" value="SEA62953.1"/>
    <property type="molecule type" value="Genomic_DNA"/>
</dbReference>
<dbReference type="Proteomes" id="UP000199041">
    <property type="component" value="Unassembled WGS sequence"/>
</dbReference>
<evidence type="ECO:0000313" key="3">
    <source>
        <dbReference type="Proteomes" id="UP000199041"/>
    </source>
</evidence>
<dbReference type="AlphaFoldDB" id="A0A1H4CRE3"/>
<evidence type="ECO:0000259" key="1">
    <source>
        <dbReference type="Pfam" id="PF11827"/>
    </source>
</evidence>
<keyword evidence="3" id="KW-1185">Reference proteome</keyword>
<reference evidence="2 3" key="1">
    <citation type="submission" date="2016-10" db="EMBL/GenBank/DDBJ databases">
        <authorList>
            <person name="de Groot N.N."/>
        </authorList>
    </citation>
    <scope>NUCLEOTIDE SEQUENCE [LARGE SCALE GENOMIC DNA]</scope>
    <source>
        <strain evidence="2 3">Vu-144</strain>
    </source>
</reference>
<dbReference type="OrthoDB" id="5513217at2"/>
<name>A0A1H4CRE3_9BACT</name>
<sequence length="211" mass="22922">MTAIGLSCLKHEIALLLFFYRNLNLKVMKPFIFMVAIIATTIAACSNPQKSNAKTVISSPQSSPKEAPQNASLGAVMTHYLHLKNALASDNTKEAATASAQLHTALAELGKQLLSSAQKKAYSDISADALENAQHIADNGGNIKHQREHFQGLSEDIYDLIKAFGTSQTLYKDYCPMAKATWVSEVKDIKNPYLGKSMSTCGSVKETISKK</sequence>
<feature type="domain" description="DUF3347" evidence="1">
    <location>
        <begin position="76"/>
        <end position="168"/>
    </location>
</feature>
<dbReference type="InterPro" id="IPR021782">
    <property type="entry name" value="DUF3347"/>
</dbReference>
<dbReference type="Pfam" id="PF11827">
    <property type="entry name" value="DUF3347"/>
    <property type="match status" value="1"/>
</dbReference>
<protein>
    <recommendedName>
        <fullName evidence="1">DUF3347 domain-containing protein</fullName>
    </recommendedName>
</protein>
<proteinExistence type="predicted"/>
<evidence type="ECO:0000313" key="2">
    <source>
        <dbReference type="EMBL" id="SEA62953.1"/>
    </source>
</evidence>
<gene>
    <name evidence="2" type="ORF">SAMN05192529_13519</name>
</gene>
<accession>A0A1H4CRE3</accession>
<dbReference type="STRING" id="551991.SAMN05192529_13519"/>
<organism evidence="2 3">
    <name type="scientific">Arachidicoccus rhizosphaerae</name>
    <dbReference type="NCBI Taxonomy" id="551991"/>
    <lineage>
        <taxon>Bacteria</taxon>
        <taxon>Pseudomonadati</taxon>
        <taxon>Bacteroidota</taxon>
        <taxon>Chitinophagia</taxon>
        <taxon>Chitinophagales</taxon>
        <taxon>Chitinophagaceae</taxon>
        <taxon>Arachidicoccus</taxon>
    </lineage>
</organism>